<dbReference type="InterPro" id="IPR004358">
    <property type="entry name" value="Sig_transdc_His_kin-like_C"/>
</dbReference>
<keyword evidence="3" id="KW-0597">Phosphoprotein</keyword>
<evidence type="ECO:0000256" key="6">
    <source>
        <dbReference type="SAM" id="MobiDB-lite"/>
    </source>
</evidence>
<dbReference type="PRINTS" id="PR00344">
    <property type="entry name" value="BCTRLSENSOR"/>
</dbReference>
<dbReference type="RefSeq" id="WP_379723996.1">
    <property type="nucleotide sequence ID" value="NZ_JBHRYJ010000001.1"/>
</dbReference>
<keyword evidence="7" id="KW-0812">Transmembrane</keyword>
<dbReference type="PANTHER" id="PTHR43047:SF72">
    <property type="entry name" value="OSMOSENSING HISTIDINE PROTEIN KINASE SLN1"/>
    <property type="match status" value="1"/>
</dbReference>
<feature type="transmembrane region" description="Helical" evidence="7">
    <location>
        <begin position="207"/>
        <end position="227"/>
    </location>
</feature>
<dbReference type="InterPro" id="IPR036890">
    <property type="entry name" value="HATPase_C_sf"/>
</dbReference>
<dbReference type="SUPFAM" id="SSF55874">
    <property type="entry name" value="ATPase domain of HSP90 chaperone/DNA topoisomerase II/histidine kinase"/>
    <property type="match status" value="1"/>
</dbReference>
<dbReference type="GO" id="GO:0016301">
    <property type="term" value="F:kinase activity"/>
    <property type="evidence" value="ECO:0007669"/>
    <property type="project" value="UniProtKB-KW"/>
</dbReference>
<dbReference type="InterPro" id="IPR005467">
    <property type="entry name" value="His_kinase_dom"/>
</dbReference>
<evidence type="ECO:0000256" key="7">
    <source>
        <dbReference type="SAM" id="Phobius"/>
    </source>
</evidence>
<gene>
    <name evidence="9" type="ORF">ACFOOQ_07745</name>
</gene>
<protein>
    <recommendedName>
        <fullName evidence="2">histidine kinase</fullName>
        <ecNumber evidence="2">2.7.13.3</ecNumber>
    </recommendedName>
</protein>
<keyword evidence="7" id="KW-1133">Transmembrane helix</keyword>
<keyword evidence="10" id="KW-1185">Reference proteome</keyword>
<dbReference type="Pfam" id="PF02518">
    <property type="entry name" value="HATPase_c"/>
    <property type="match status" value="1"/>
</dbReference>
<evidence type="ECO:0000256" key="2">
    <source>
        <dbReference type="ARBA" id="ARBA00012438"/>
    </source>
</evidence>
<proteinExistence type="predicted"/>
<feature type="transmembrane region" description="Helical" evidence="7">
    <location>
        <begin position="34"/>
        <end position="56"/>
    </location>
</feature>
<dbReference type="SMART" id="SM00388">
    <property type="entry name" value="HisKA"/>
    <property type="match status" value="1"/>
</dbReference>
<evidence type="ECO:0000313" key="10">
    <source>
        <dbReference type="Proteomes" id="UP001595711"/>
    </source>
</evidence>
<dbReference type="SMART" id="SM00387">
    <property type="entry name" value="HATPase_c"/>
    <property type="match status" value="1"/>
</dbReference>
<organism evidence="9 10">
    <name type="scientific">Ferrovibrio xuzhouensis</name>
    <dbReference type="NCBI Taxonomy" id="1576914"/>
    <lineage>
        <taxon>Bacteria</taxon>
        <taxon>Pseudomonadati</taxon>
        <taxon>Pseudomonadota</taxon>
        <taxon>Alphaproteobacteria</taxon>
        <taxon>Rhodospirillales</taxon>
        <taxon>Rhodospirillaceae</taxon>
        <taxon>Ferrovibrio</taxon>
    </lineage>
</organism>
<comment type="caution">
    <text evidence="9">The sequence shown here is derived from an EMBL/GenBank/DDBJ whole genome shotgun (WGS) entry which is preliminary data.</text>
</comment>
<evidence type="ECO:0000259" key="8">
    <source>
        <dbReference type="PROSITE" id="PS50109"/>
    </source>
</evidence>
<keyword evidence="5 9" id="KW-0418">Kinase</keyword>
<dbReference type="PANTHER" id="PTHR43047">
    <property type="entry name" value="TWO-COMPONENT HISTIDINE PROTEIN KINASE"/>
    <property type="match status" value="1"/>
</dbReference>
<evidence type="ECO:0000256" key="3">
    <source>
        <dbReference type="ARBA" id="ARBA00022553"/>
    </source>
</evidence>
<dbReference type="InterPro" id="IPR003594">
    <property type="entry name" value="HATPase_dom"/>
</dbReference>
<name>A0ABV7VD97_9PROT</name>
<dbReference type="Pfam" id="PF00512">
    <property type="entry name" value="HisKA"/>
    <property type="match status" value="1"/>
</dbReference>
<dbReference type="InterPro" id="IPR036097">
    <property type="entry name" value="HisK_dim/P_sf"/>
</dbReference>
<sequence>MTDSTMPGEAESLSRRNRRHRRQDIYRSTYRQRAVVLLVSGGFALMLMLAGAVWLISDLRLQRKESLVALSSWALLQVLEQQPEADASVNNVLRDIRQKPHADKTIRQLLDTNGSMIRTYLYPADMANSWQRNSTFDASDRDLLEAFSDYIHRNDMAVDGRGVADLSTPGRRHWTVAYAFTPDGRSARLVAASANDYFYSPRFRIEIAGAILLFTGLLLAFATRVLLHWQKQQIFAMLALERSHRVTRRTLRGRANFFTHMSHELRTPLNAVIGFSEMMNSEIFGPLLPRYKDYAGDILHSARHLLSVIDNILDLSKIESGRWVVERQTTTPGAIVESARRMTAVQAERCGVTLVIANRAAECWQNPLQADARVMTQALVNLLANAIAFTPPGGRVTVDCDRDIISGDMTLAVTDTGPGMSAAEAREALVPYVSRDSQTARSGRGTGLGLPLARAFARLHGGELRLHSQPGRGTQAILVLPADATSSAAPEDQPLRISA</sequence>
<keyword evidence="4" id="KW-0808">Transferase</keyword>
<dbReference type="InterPro" id="IPR003661">
    <property type="entry name" value="HisK_dim/P_dom"/>
</dbReference>
<dbReference type="PROSITE" id="PS50109">
    <property type="entry name" value="HIS_KIN"/>
    <property type="match status" value="1"/>
</dbReference>
<dbReference type="EMBL" id="JBHRYJ010000001">
    <property type="protein sequence ID" value="MFC3675431.1"/>
    <property type="molecule type" value="Genomic_DNA"/>
</dbReference>
<dbReference type="CDD" id="cd00075">
    <property type="entry name" value="HATPase"/>
    <property type="match status" value="1"/>
</dbReference>
<accession>A0ABV7VD97</accession>
<reference evidence="10" key="1">
    <citation type="journal article" date="2019" name="Int. J. Syst. Evol. Microbiol.">
        <title>The Global Catalogue of Microorganisms (GCM) 10K type strain sequencing project: providing services to taxonomists for standard genome sequencing and annotation.</title>
        <authorList>
            <consortium name="The Broad Institute Genomics Platform"/>
            <consortium name="The Broad Institute Genome Sequencing Center for Infectious Disease"/>
            <person name="Wu L."/>
            <person name="Ma J."/>
        </authorList>
    </citation>
    <scope>NUCLEOTIDE SEQUENCE [LARGE SCALE GENOMIC DNA]</scope>
    <source>
        <strain evidence="10">KCTC 42182</strain>
    </source>
</reference>
<dbReference type="Proteomes" id="UP001595711">
    <property type="component" value="Unassembled WGS sequence"/>
</dbReference>
<dbReference type="SUPFAM" id="SSF47384">
    <property type="entry name" value="Homodimeric domain of signal transducing histidine kinase"/>
    <property type="match status" value="1"/>
</dbReference>
<evidence type="ECO:0000256" key="1">
    <source>
        <dbReference type="ARBA" id="ARBA00000085"/>
    </source>
</evidence>
<dbReference type="EC" id="2.7.13.3" evidence="2"/>
<dbReference type="CDD" id="cd00082">
    <property type="entry name" value="HisKA"/>
    <property type="match status" value="1"/>
</dbReference>
<evidence type="ECO:0000313" key="9">
    <source>
        <dbReference type="EMBL" id="MFC3675431.1"/>
    </source>
</evidence>
<evidence type="ECO:0000256" key="5">
    <source>
        <dbReference type="ARBA" id="ARBA00022777"/>
    </source>
</evidence>
<dbReference type="Gene3D" id="3.30.565.10">
    <property type="entry name" value="Histidine kinase-like ATPase, C-terminal domain"/>
    <property type="match status" value="1"/>
</dbReference>
<feature type="domain" description="Histidine kinase" evidence="8">
    <location>
        <begin position="260"/>
        <end position="484"/>
    </location>
</feature>
<dbReference type="Gene3D" id="1.10.287.130">
    <property type="match status" value="1"/>
</dbReference>
<evidence type="ECO:0000256" key="4">
    <source>
        <dbReference type="ARBA" id="ARBA00022679"/>
    </source>
</evidence>
<keyword evidence="7" id="KW-0472">Membrane</keyword>
<comment type="catalytic activity">
    <reaction evidence="1">
        <text>ATP + protein L-histidine = ADP + protein N-phospho-L-histidine.</text>
        <dbReference type="EC" id="2.7.13.3"/>
    </reaction>
</comment>
<feature type="region of interest" description="Disordered" evidence="6">
    <location>
        <begin position="1"/>
        <end position="20"/>
    </location>
</feature>